<sequence>MSNLAFIFFKVELCKFLSWVLFYGFKHAYLTQKRLFVLSIPKMLFLKYVGLFKNPFLIHM</sequence>
<dbReference type="Proteomes" id="UP000228934">
    <property type="component" value="Unassembled WGS sequence"/>
</dbReference>
<reference evidence="2" key="1">
    <citation type="journal article" date="2017" name="Nat. Commun.">
        <title>The North American bullfrog draft genome provides insight into hormonal regulation of long noncoding RNA.</title>
        <authorList>
            <person name="Hammond S.A."/>
            <person name="Warren R.L."/>
            <person name="Vandervalk B.P."/>
            <person name="Kucuk E."/>
            <person name="Khan H."/>
            <person name="Gibb E.A."/>
            <person name="Pandoh P."/>
            <person name="Kirk H."/>
            <person name="Zhao Y."/>
            <person name="Jones M."/>
            <person name="Mungall A.J."/>
            <person name="Coope R."/>
            <person name="Pleasance S."/>
            <person name="Moore R.A."/>
            <person name="Holt R.A."/>
            <person name="Round J.M."/>
            <person name="Ohora S."/>
            <person name="Walle B.V."/>
            <person name="Veldhoen N."/>
            <person name="Helbing C.C."/>
            <person name="Birol I."/>
        </authorList>
    </citation>
    <scope>NUCLEOTIDE SEQUENCE [LARGE SCALE GENOMIC DNA]</scope>
</reference>
<accession>A0A2G9S6Y5</accession>
<evidence type="ECO:0000313" key="2">
    <source>
        <dbReference type="Proteomes" id="UP000228934"/>
    </source>
</evidence>
<dbReference type="EMBL" id="KV927011">
    <property type="protein sequence ID" value="PIO35221.1"/>
    <property type="molecule type" value="Genomic_DNA"/>
</dbReference>
<keyword evidence="2" id="KW-1185">Reference proteome</keyword>
<name>A0A2G9S6Y5_AQUCT</name>
<dbReference type="AlphaFoldDB" id="A0A2G9S6Y5"/>
<protein>
    <submittedName>
        <fullName evidence="1">Uncharacterized protein</fullName>
    </submittedName>
</protein>
<organism evidence="1 2">
    <name type="scientific">Aquarana catesbeiana</name>
    <name type="common">American bullfrog</name>
    <name type="synonym">Rana catesbeiana</name>
    <dbReference type="NCBI Taxonomy" id="8400"/>
    <lineage>
        <taxon>Eukaryota</taxon>
        <taxon>Metazoa</taxon>
        <taxon>Chordata</taxon>
        <taxon>Craniata</taxon>
        <taxon>Vertebrata</taxon>
        <taxon>Euteleostomi</taxon>
        <taxon>Amphibia</taxon>
        <taxon>Batrachia</taxon>
        <taxon>Anura</taxon>
        <taxon>Neobatrachia</taxon>
        <taxon>Ranoidea</taxon>
        <taxon>Ranidae</taxon>
        <taxon>Aquarana</taxon>
    </lineage>
</organism>
<gene>
    <name evidence="1" type="ORF">AB205_0082050</name>
</gene>
<evidence type="ECO:0000313" key="1">
    <source>
        <dbReference type="EMBL" id="PIO35221.1"/>
    </source>
</evidence>
<proteinExistence type="predicted"/>